<evidence type="ECO:0000313" key="1">
    <source>
        <dbReference type="EMBL" id="MCV5625564.1"/>
    </source>
</evidence>
<reference evidence="1" key="1">
    <citation type="submission" date="2023-06" db="EMBL/GenBank/DDBJ databases">
        <title>Deciphering the underlying mechanisms mediating the transmission of blaNDM gene from human to animals in China.</title>
        <authorList>
            <person name="Chen K."/>
            <person name="Chen S."/>
        </authorList>
    </citation>
    <scope>NUCLEOTIDE SEQUENCE</scope>
    <source>
        <strain evidence="1">1199</strain>
    </source>
</reference>
<dbReference type="Pfam" id="PF13973">
    <property type="entry name" value="DUF4222"/>
    <property type="match status" value="1"/>
</dbReference>
<dbReference type="InterPro" id="IPR025317">
    <property type="entry name" value="DUF4222"/>
</dbReference>
<feature type="non-terminal residue" evidence="1">
    <location>
        <position position="1"/>
    </location>
</feature>
<protein>
    <submittedName>
        <fullName evidence="1">DUF4222 domain-containing protein</fullName>
    </submittedName>
</protein>
<gene>
    <name evidence="1" type="ORF">OFN31_28380</name>
</gene>
<dbReference type="Proteomes" id="UP001208624">
    <property type="component" value="Unassembled WGS sequence"/>
</dbReference>
<dbReference type="EMBL" id="JAOVKC010000577">
    <property type="protein sequence ID" value="MCV5625564.1"/>
    <property type="molecule type" value="Genomic_DNA"/>
</dbReference>
<comment type="caution">
    <text evidence="1">The sequence shown here is derived from an EMBL/GenBank/DDBJ whole genome shotgun (WGS) entry which is preliminary data.</text>
</comment>
<evidence type="ECO:0000313" key="2">
    <source>
        <dbReference type="Proteomes" id="UP001208624"/>
    </source>
</evidence>
<accession>A0AAP3A6Z9</accession>
<sequence length="58" mass="6768">VTYRREGYEYDCVMPVYQFRRDFSLGQTAPHNVPTSNARARANIQKLKTMVNGFRGKK</sequence>
<organism evidence="1 2">
    <name type="scientific">Escherichia coli</name>
    <dbReference type="NCBI Taxonomy" id="562"/>
    <lineage>
        <taxon>Bacteria</taxon>
        <taxon>Pseudomonadati</taxon>
        <taxon>Pseudomonadota</taxon>
        <taxon>Gammaproteobacteria</taxon>
        <taxon>Enterobacterales</taxon>
        <taxon>Enterobacteriaceae</taxon>
        <taxon>Escherichia</taxon>
    </lineage>
</organism>
<name>A0AAP3A6Z9_ECOLX</name>
<dbReference type="AlphaFoldDB" id="A0AAP3A6Z9"/>
<proteinExistence type="predicted"/>